<organism evidence="1 2">
    <name type="scientific">Podarcis lilfordi</name>
    <name type="common">Lilford's wall lizard</name>
    <dbReference type="NCBI Taxonomy" id="74358"/>
    <lineage>
        <taxon>Eukaryota</taxon>
        <taxon>Metazoa</taxon>
        <taxon>Chordata</taxon>
        <taxon>Craniata</taxon>
        <taxon>Vertebrata</taxon>
        <taxon>Euteleostomi</taxon>
        <taxon>Lepidosauria</taxon>
        <taxon>Squamata</taxon>
        <taxon>Bifurcata</taxon>
        <taxon>Unidentata</taxon>
        <taxon>Episquamata</taxon>
        <taxon>Laterata</taxon>
        <taxon>Lacertibaenia</taxon>
        <taxon>Lacertidae</taxon>
        <taxon>Podarcis</taxon>
    </lineage>
</organism>
<dbReference type="EMBL" id="OX395131">
    <property type="protein sequence ID" value="CAI5778085.1"/>
    <property type="molecule type" value="Genomic_DNA"/>
</dbReference>
<accession>A0AA35KH22</accession>
<keyword evidence="2" id="KW-1185">Reference proteome</keyword>
<reference evidence="1" key="1">
    <citation type="submission" date="2022-12" db="EMBL/GenBank/DDBJ databases">
        <authorList>
            <person name="Alioto T."/>
            <person name="Alioto T."/>
            <person name="Gomez Garrido J."/>
        </authorList>
    </citation>
    <scope>NUCLEOTIDE SEQUENCE</scope>
</reference>
<name>A0AA35KH22_9SAUR</name>
<proteinExistence type="predicted"/>
<evidence type="ECO:0000313" key="2">
    <source>
        <dbReference type="Proteomes" id="UP001178461"/>
    </source>
</evidence>
<sequence length="52" mass="5759">MTNRFVTAEVFRGLDSHCLQKQTSNLNAPMAQFFWVSLNCHAASDTESPGLS</sequence>
<gene>
    <name evidence="1" type="ORF">PODLI_1B011388</name>
</gene>
<evidence type="ECO:0000313" key="1">
    <source>
        <dbReference type="EMBL" id="CAI5778085.1"/>
    </source>
</evidence>
<protein>
    <submittedName>
        <fullName evidence="1">Uncharacterized protein</fullName>
    </submittedName>
</protein>
<dbReference type="AlphaFoldDB" id="A0AA35KH22"/>
<dbReference type="Proteomes" id="UP001178461">
    <property type="component" value="Chromosome 6"/>
</dbReference>